<dbReference type="InterPro" id="IPR009875">
    <property type="entry name" value="PilZ_domain"/>
</dbReference>
<sequence length="211" mass="22828">MQSNGGASDAPVGNEGNRRDDERTRTIYRLVQILSGDDEGLARCRNISDGGAALHLTMPVQLNDHVCLNFSPSVSLEGQVVWVNGSDCGVKFLDKVDSSDLLRTTSAELRAEGARPPRLKADVPAWVYHEGRTCVTRTHDVSQRGVKLSHRGEFTPGLKVRVLLPGGGEKDGIVRWSQENIAGLQLLDPFSVEDLGSVRALSDGGDRKRAG</sequence>
<name>A0A0F7KUS9_9SPHN</name>
<gene>
    <name evidence="1" type="ORF">WYH_03083</name>
</gene>
<evidence type="ECO:0000313" key="2">
    <source>
        <dbReference type="Proteomes" id="UP000034392"/>
    </source>
</evidence>
<dbReference type="PATRIC" id="fig|1267766.3.peg.3125"/>
<reference evidence="1" key="1">
    <citation type="submission" date="2015-05" db="EMBL/GenBank/DDBJ databases">
        <title>The complete genome of Altererythrobacter atlanticus strain 26DY36.</title>
        <authorList>
            <person name="Wu Y.-H."/>
            <person name="Cheng H."/>
            <person name="Wu X.-W."/>
        </authorList>
    </citation>
    <scope>NUCLEOTIDE SEQUENCE [LARGE SCALE GENOMIC DNA]</scope>
    <source>
        <strain evidence="1">26DY36</strain>
    </source>
</reference>
<dbReference type="KEGG" id="aay:WYH_03083"/>
<keyword evidence="2" id="KW-1185">Reference proteome</keyword>
<organism evidence="1 2">
    <name type="scientific">Croceibacterium atlanticum</name>
    <dbReference type="NCBI Taxonomy" id="1267766"/>
    <lineage>
        <taxon>Bacteria</taxon>
        <taxon>Pseudomonadati</taxon>
        <taxon>Pseudomonadota</taxon>
        <taxon>Alphaproteobacteria</taxon>
        <taxon>Sphingomonadales</taxon>
        <taxon>Erythrobacteraceae</taxon>
        <taxon>Croceibacterium</taxon>
    </lineage>
</organism>
<dbReference type="AlphaFoldDB" id="A0A0F7KUS9"/>
<accession>A0A0F7KUS9</accession>
<dbReference type="STRING" id="1267766.WYH_03083"/>
<dbReference type="RefSeq" id="WP_046904504.1">
    <property type="nucleotide sequence ID" value="NZ_CP011452.2"/>
</dbReference>
<dbReference type="OrthoDB" id="7929489at2"/>
<dbReference type="EMBL" id="CP011452">
    <property type="protein sequence ID" value="AKH44103.1"/>
    <property type="molecule type" value="Genomic_DNA"/>
</dbReference>
<dbReference type="Pfam" id="PF07238">
    <property type="entry name" value="PilZ"/>
    <property type="match status" value="2"/>
</dbReference>
<dbReference type="GO" id="GO:0035438">
    <property type="term" value="F:cyclic-di-GMP binding"/>
    <property type="evidence" value="ECO:0007669"/>
    <property type="project" value="InterPro"/>
</dbReference>
<proteinExistence type="predicted"/>
<dbReference type="SUPFAM" id="SSF141371">
    <property type="entry name" value="PilZ domain-like"/>
    <property type="match status" value="2"/>
</dbReference>
<dbReference type="Proteomes" id="UP000034392">
    <property type="component" value="Chromosome"/>
</dbReference>
<evidence type="ECO:0000313" key="1">
    <source>
        <dbReference type="EMBL" id="AKH44103.1"/>
    </source>
</evidence>
<dbReference type="Gene3D" id="2.40.10.220">
    <property type="entry name" value="predicted glycosyltransferase like domains"/>
    <property type="match status" value="1"/>
</dbReference>
<protein>
    <submittedName>
        <fullName evidence="1">PilZ domain protein</fullName>
    </submittedName>
</protein>